<evidence type="ECO:0000256" key="1">
    <source>
        <dbReference type="SAM" id="MobiDB-lite"/>
    </source>
</evidence>
<reference evidence="2" key="2">
    <citation type="submission" date="2025-09" db="UniProtKB">
        <authorList>
            <consortium name="Ensembl"/>
        </authorList>
    </citation>
    <scope>IDENTIFICATION</scope>
</reference>
<dbReference type="GeneTree" id="ENSGT00940000169614"/>
<organism evidence="2 3">
    <name type="scientific">Monodon monoceros</name>
    <name type="common">Narwhal</name>
    <name type="synonym">Ceratodon monodon</name>
    <dbReference type="NCBI Taxonomy" id="40151"/>
    <lineage>
        <taxon>Eukaryota</taxon>
        <taxon>Metazoa</taxon>
        <taxon>Chordata</taxon>
        <taxon>Craniata</taxon>
        <taxon>Vertebrata</taxon>
        <taxon>Euteleostomi</taxon>
        <taxon>Mammalia</taxon>
        <taxon>Eutheria</taxon>
        <taxon>Laurasiatheria</taxon>
        <taxon>Artiodactyla</taxon>
        <taxon>Whippomorpha</taxon>
        <taxon>Cetacea</taxon>
        <taxon>Odontoceti</taxon>
        <taxon>Monodontidae</taxon>
        <taxon>Monodon</taxon>
    </lineage>
</organism>
<dbReference type="AlphaFoldDB" id="A0A8C6AUF6"/>
<dbReference type="Ensembl" id="ENSMMNT00015005940.1">
    <property type="protein sequence ID" value="ENSMMNP00015005415.1"/>
    <property type="gene ID" value="ENSMMNG00015004093.1"/>
</dbReference>
<evidence type="ECO:0000313" key="2">
    <source>
        <dbReference type="Ensembl" id="ENSMMNP00015005415.1"/>
    </source>
</evidence>
<feature type="region of interest" description="Disordered" evidence="1">
    <location>
        <begin position="124"/>
        <end position="145"/>
    </location>
</feature>
<keyword evidence="3" id="KW-1185">Reference proteome</keyword>
<dbReference type="InterPro" id="IPR040807">
    <property type="entry name" value="DUF5522"/>
</dbReference>
<dbReference type="Pfam" id="PF17653">
    <property type="entry name" value="DUF5522"/>
    <property type="match status" value="1"/>
</dbReference>
<reference evidence="2" key="1">
    <citation type="submission" date="2025-08" db="UniProtKB">
        <authorList>
            <consortium name="Ensembl"/>
        </authorList>
    </citation>
    <scope>IDENTIFICATION</scope>
</reference>
<accession>A0A8C6AUF6</accession>
<dbReference type="PANTHER" id="PTHR21037">
    <property type="entry name" value="39S RIBOSOMAL PROTEIN L14, MITOCHONDRIAL"/>
    <property type="match status" value="1"/>
</dbReference>
<sequence>MAAWQVPGSAGTTLGRQPSPAPPPQLPRVGEAFRQRLSFTLCSSSQGDRGSSGPDSQGGPEGAVRRPASKELTAAERRVSELHAAASAAGRLNFVDPATGYMVLTRLAHLQRGRCCRPTCRHGPHGQVNVKDPSKKKQLNSHFYV</sequence>
<feature type="region of interest" description="Disordered" evidence="1">
    <location>
        <begin position="1"/>
        <end position="73"/>
    </location>
</feature>
<proteinExistence type="predicted"/>
<feature type="compositionally biased region" description="Polar residues" evidence="1">
    <location>
        <begin position="37"/>
        <end position="55"/>
    </location>
</feature>
<protein>
    <submittedName>
        <fullName evidence="2">Uncharacterized protein</fullName>
    </submittedName>
</protein>
<dbReference type="Proteomes" id="UP000694561">
    <property type="component" value="Unplaced"/>
</dbReference>
<name>A0A8C6AUF6_MONMO</name>
<dbReference type="PANTHER" id="PTHR21037:SF2">
    <property type="entry name" value="SIMILAR TO NOVEL PROTEIN"/>
    <property type="match status" value="1"/>
</dbReference>
<evidence type="ECO:0000313" key="3">
    <source>
        <dbReference type="Proteomes" id="UP000694561"/>
    </source>
</evidence>